<evidence type="ECO:0000313" key="1">
    <source>
        <dbReference type="EMBL" id="CCQ56237.1"/>
    </source>
</evidence>
<dbReference type="Pfam" id="PF16277">
    <property type="entry name" value="DUF4926"/>
    <property type="match status" value="1"/>
</dbReference>
<dbReference type="InterPro" id="IPR032568">
    <property type="entry name" value="DUF4926"/>
</dbReference>
<organism evidence="1 2">
    <name type="scientific">Crocosphaera watsonii WH 0005</name>
    <dbReference type="NCBI Taxonomy" id="423472"/>
    <lineage>
        <taxon>Bacteria</taxon>
        <taxon>Bacillati</taxon>
        <taxon>Cyanobacteriota</taxon>
        <taxon>Cyanophyceae</taxon>
        <taxon>Oscillatoriophycideae</taxon>
        <taxon>Chroococcales</taxon>
        <taxon>Aphanothecaceae</taxon>
        <taxon>Crocosphaera</taxon>
    </lineage>
</organism>
<proteinExistence type="predicted"/>
<sequence length="129" mass="14953">MRTGWIRELNTNIARLVTLYIKKKVMIKPEFFDIIELLINLPEAKQFIGSQGSIVECFEDGKYEVEFSNNEGETTALCTLSEKQFIVVWQAKTKSWIPVSERLNAVINNLSENQQQELLNFARFIHQVS</sequence>
<evidence type="ECO:0008006" key="3">
    <source>
        <dbReference type="Google" id="ProtNLM"/>
    </source>
</evidence>
<dbReference type="AlphaFoldDB" id="T2ITV8"/>
<dbReference type="Proteomes" id="UP000017981">
    <property type="component" value="Unassembled WGS sequence"/>
</dbReference>
<comment type="caution">
    <text evidence="1">The sequence shown here is derived from an EMBL/GenBank/DDBJ whole genome shotgun (WGS) entry which is preliminary data.</text>
</comment>
<dbReference type="EMBL" id="CAQL01000580">
    <property type="protein sequence ID" value="CCQ56237.1"/>
    <property type="molecule type" value="Genomic_DNA"/>
</dbReference>
<accession>T2ITV8</accession>
<protein>
    <recommendedName>
        <fullName evidence="3">DUF4926 domain-containing protein</fullName>
    </recommendedName>
</protein>
<gene>
    <name evidence="1" type="ORF">CWATWH0005_941</name>
</gene>
<reference evidence="1 2" key="1">
    <citation type="submission" date="2013-01" db="EMBL/GenBank/DDBJ databases">
        <authorList>
            <person name="Bench S."/>
        </authorList>
    </citation>
    <scope>NUCLEOTIDE SEQUENCE [LARGE SCALE GENOMIC DNA]</scope>
    <source>
        <strain evidence="1 2">WH 0005</strain>
    </source>
</reference>
<name>T2ITV8_CROWT</name>
<reference evidence="1 2" key="2">
    <citation type="submission" date="2013-09" db="EMBL/GenBank/DDBJ databases">
        <title>Whole genome comparison of six Crocosphaera watsonii strains with differing phenotypes.</title>
        <authorList>
            <person name="Bench S.R."/>
            <person name="Heller P."/>
            <person name="Frank I."/>
            <person name="Arciniega M."/>
            <person name="Shilova I.N."/>
            <person name="Zehr J.P."/>
        </authorList>
    </citation>
    <scope>NUCLEOTIDE SEQUENCE [LARGE SCALE GENOMIC DNA]</scope>
    <source>
        <strain evidence="1 2">WH 0005</strain>
    </source>
</reference>
<evidence type="ECO:0000313" key="2">
    <source>
        <dbReference type="Proteomes" id="UP000017981"/>
    </source>
</evidence>